<gene>
    <name evidence="1" type="ORF">PENSUB_13870</name>
</gene>
<evidence type="ECO:0000313" key="2">
    <source>
        <dbReference type="Proteomes" id="UP000186955"/>
    </source>
</evidence>
<protein>
    <submittedName>
        <fullName evidence="1">Uncharacterized protein</fullName>
    </submittedName>
</protein>
<organism evidence="1 2">
    <name type="scientific">Penicillium subrubescens</name>
    <dbReference type="NCBI Taxonomy" id="1316194"/>
    <lineage>
        <taxon>Eukaryota</taxon>
        <taxon>Fungi</taxon>
        <taxon>Dikarya</taxon>
        <taxon>Ascomycota</taxon>
        <taxon>Pezizomycotina</taxon>
        <taxon>Eurotiomycetes</taxon>
        <taxon>Eurotiomycetidae</taxon>
        <taxon>Eurotiales</taxon>
        <taxon>Aspergillaceae</taxon>
        <taxon>Penicillium</taxon>
    </lineage>
</organism>
<dbReference type="Proteomes" id="UP000186955">
    <property type="component" value="Unassembled WGS sequence"/>
</dbReference>
<dbReference type="EMBL" id="MNBE01000776">
    <property type="protein sequence ID" value="OKO89235.1"/>
    <property type="molecule type" value="Genomic_DNA"/>
</dbReference>
<proteinExistence type="predicted"/>
<dbReference type="AlphaFoldDB" id="A0A1Q5SMY2"/>
<keyword evidence="2" id="KW-1185">Reference proteome</keyword>
<evidence type="ECO:0000313" key="1">
    <source>
        <dbReference type="EMBL" id="OKO89235.1"/>
    </source>
</evidence>
<accession>A0A1Q5SMY2</accession>
<name>A0A1Q5SMY2_9EURO</name>
<comment type="caution">
    <text evidence="1">The sequence shown here is derived from an EMBL/GenBank/DDBJ whole genome shotgun (WGS) entry which is preliminary data.</text>
</comment>
<sequence>MRRGTSRFRRKGEVDLQYTSSYGARNNIKTSLIRQVGSEDMDDRYSNAVGDEKSALQFAQNKSGNQLIHSVLEHDAALFWARICQSCEHRRVRAV</sequence>
<reference evidence="1 2" key="1">
    <citation type="submission" date="2016-10" db="EMBL/GenBank/DDBJ databases">
        <title>Genome sequence of the ascomycete fungus Penicillium subrubescens.</title>
        <authorList>
            <person name="De Vries R.P."/>
            <person name="Peng M."/>
            <person name="Dilokpimol A."/>
            <person name="Hilden K."/>
            <person name="Makela M.R."/>
            <person name="Grigoriev I."/>
            <person name="Riley R."/>
            <person name="Granchi Z."/>
        </authorList>
    </citation>
    <scope>NUCLEOTIDE SEQUENCE [LARGE SCALE GENOMIC DNA]</scope>
    <source>
        <strain evidence="1 2">CBS 132785</strain>
    </source>
</reference>